<reference evidence="1" key="1">
    <citation type="submission" date="2014-01" db="EMBL/GenBank/DDBJ databases">
        <title>The genome of the white-rot fungus Pycnoporus cinnabarinus: a basidiomycete model with a versatile arsenal for lignocellulosic biomass breakdown.</title>
        <authorList>
            <person name="Levasseur A."/>
            <person name="Lomascolo A."/>
            <person name="Ruiz-Duenas F.J."/>
            <person name="Uzan E."/>
            <person name="Piumi F."/>
            <person name="Kues U."/>
            <person name="Ram A.F.J."/>
            <person name="Murat C."/>
            <person name="Haon M."/>
            <person name="Benoit I."/>
            <person name="Arfi Y."/>
            <person name="Chevret D."/>
            <person name="Drula E."/>
            <person name="Kwon M.J."/>
            <person name="Gouret P."/>
            <person name="Lesage-Meessen L."/>
            <person name="Lombard V."/>
            <person name="Mariette J."/>
            <person name="Noirot C."/>
            <person name="Park J."/>
            <person name="Patyshakuliyeva A."/>
            <person name="Wieneger R.A.B."/>
            <person name="Wosten H.A.B."/>
            <person name="Martin F."/>
            <person name="Coutinho P.M."/>
            <person name="de Vries R."/>
            <person name="Martinez A.T."/>
            <person name="Klopp C."/>
            <person name="Pontarotti P."/>
            <person name="Henrissat B."/>
            <person name="Record E."/>
        </authorList>
    </citation>
    <scope>NUCLEOTIDE SEQUENCE [LARGE SCALE GENOMIC DNA]</scope>
    <source>
        <strain evidence="1">BRFM137</strain>
    </source>
</reference>
<sequence length="495" mass="56613">MQEMDIRRSDNDSSSSGAVYHVPQLEQFVRDWNAAESASARMEVYKRQKAVVASREEYAHLLEKWWQNRKRNRAQELEALKTQRLSDISDRLTRLGWGDEIRRLCDTDEGRAKLRRINSVFQPAKLTDKTFENVRRNMTELLTETRNTLAKEKRQATLSNNLKLLTTALEAHYVQIPRTPRMLCRPYVADILFEPEIKAALTSSTADLLTAQDLASVTLTVCQRWEELVKQELRAMVRAEVGDIDDDIDPLQLAVAFFSCSRCHNAALRYPEVLAHRCRLDYERLWPEPVDQYVLDVHSVTFIGLRNGSFIRPLGLGAARLAPGVKELLTALGMPPTTTTVKQLMQDDVRFRRLDDGKYPGDDRKVHTWIGVVGHSSLRFAMNYPHASVVQSRCFKARWRLATAEELDAISQLALESHTPGIHDLRQGIPWVCALCSREWSGYCDQFEVEQHLQSMHNLEDVRVEQCVKDGTIFLHPGHAYSDRPIPLPDAPDSV</sequence>
<keyword evidence="2" id="KW-1185">Reference proteome</keyword>
<dbReference type="HOGENOM" id="CLU_551113_0_0_1"/>
<comment type="caution">
    <text evidence="1">The sequence shown here is derived from an EMBL/GenBank/DDBJ whole genome shotgun (WGS) entry which is preliminary data.</text>
</comment>
<dbReference type="OrthoDB" id="2753398at2759"/>
<name>A0A060SVY1_PYCCI</name>
<dbReference type="OMA" id="YESSIEW"/>
<evidence type="ECO:0000313" key="1">
    <source>
        <dbReference type="EMBL" id="CDO78286.1"/>
    </source>
</evidence>
<gene>
    <name evidence="1" type="ORF">BN946_scf184674.g8</name>
</gene>
<dbReference type="AlphaFoldDB" id="A0A060SVY1"/>
<evidence type="ECO:0000313" key="2">
    <source>
        <dbReference type="Proteomes" id="UP000029665"/>
    </source>
</evidence>
<organism evidence="1 2">
    <name type="scientific">Pycnoporus cinnabarinus</name>
    <name type="common">Cinnabar-red polypore</name>
    <name type="synonym">Trametes cinnabarina</name>
    <dbReference type="NCBI Taxonomy" id="5643"/>
    <lineage>
        <taxon>Eukaryota</taxon>
        <taxon>Fungi</taxon>
        <taxon>Dikarya</taxon>
        <taxon>Basidiomycota</taxon>
        <taxon>Agaricomycotina</taxon>
        <taxon>Agaricomycetes</taxon>
        <taxon>Polyporales</taxon>
        <taxon>Polyporaceae</taxon>
        <taxon>Trametes</taxon>
    </lineage>
</organism>
<accession>A0A060SVY1</accession>
<dbReference type="EMBL" id="CCBP010000775">
    <property type="protein sequence ID" value="CDO78286.1"/>
    <property type="molecule type" value="Genomic_DNA"/>
</dbReference>
<proteinExistence type="predicted"/>
<dbReference type="Proteomes" id="UP000029665">
    <property type="component" value="Unassembled WGS sequence"/>
</dbReference>
<protein>
    <submittedName>
        <fullName evidence="1">Uncharacterized protein</fullName>
    </submittedName>
</protein>